<accession>A0A6P3ZVV9</accession>
<evidence type="ECO:0000259" key="12">
    <source>
        <dbReference type="PROSITE" id="PS50114"/>
    </source>
</evidence>
<name>A0A6P3ZVV9_ZIZJJ</name>
<dbReference type="InterPro" id="IPR052138">
    <property type="entry name" value="GATA_ZnFinger_Domain"/>
</dbReference>
<evidence type="ECO:0000256" key="7">
    <source>
        <dbReference type="ARBA" id="ARBA00023163"/>
    </source>
</evidence>
<feature type="compositionally biased region" description="Basic and acidic residues" evidence="11">
    <location>
        <begin position="64"/>
        <end position="73"/>
    </location>
</feature>
<feature type="compositionally biased region" description="Polar residues" evidence="11">
    <location>
        <begin position="33"/>
        <end position="62"/>
    </location>
</feature>
<dbReference type="SUPFAM" id="SSF57716">
    <property type="entry name" value="Glucocorticoid receptor-like (DNA-binding domain)"/>
    <property type="match status" value="1"/>
</dbReference>
<dbReference type="GeneID" id="107420088"/>
<evidence type="ECO:0000256" key="5">
    <source>
        <dbReference type="ARBA" id="ARBA00023015"/>
    </source>
</evidence>
<keyword evidence="5" id="KW-0805">Transcription regulation</keyword>
<dbReference type="Gene3D" id="3.30.50.10">
    <property type="entry name" value="Erythroid Transcription Factor GATA-1, subunit A"/>
    <property type="match status" value="1"/>
</dbReference>
<keyword evidence="2" id="KW-0479">Metal-binding</keyword>
<keyword evidence="4" id="KW-0862">Zinc</keyword>
<feature type="region of interest" description="Disordered" evidence="11">
    <location>
        <begin position="33"/>
        <end position="73"/>
    </location>
</feature>
<feature type="domain" description="GATA-type" evidence="12">
    <location>
        <begin position="170"/>
        <end position="206"/>
    </location>
</feature>
<dbReference type="KEGG" id="zju:107420088"/>
<evidence type="ECO:0000313" key="13">
    <source>
        <dbReference type="Proteomes" id="UP001652623"/>
    </source>
</evidence>
<dbReference type="PROSITE" id="PS50114">
    <property type="entry name" value="GATA_ZN_FINGER_2"/>
    <property type="match status" value="1"/>
</dbReference>
<dbReference type="GO" id="GO:0000976">
    <property type="term" value="F:transcription cis-regulatory region binding"/>
    <property type="evidence" value="ECO:0007669"/>
    <property type="project" value="UniProtKB-ARBA"/>
</dbReference>
<feature type="region of interest" description="Disordered" evidence="11">
    <location>
        <begin position="106"/>
        <end position="126"/>
    </location>
</feature>
<dbReference type="Proteomes" id="UP001652623">
    <property type="component" value="Chromosome 5"/>
</dbReference>
<dbReference type="FunFam" id="3.30.50.10:FF:000055">
    <property type="entry name" value="GATA transcription factor 21"/>
    <property type="match status" value="1"/>
</dbReference>
<dbReference type="PANTHER" id="PTHR47255:SF13">
    <property type="entry name" value="GATA-TYPE DOMAIN-CONTAINING PROTEIN"/>
    <property type="match status" value="1"/>
</dbReference>
<dbReference type="PROSITE" id="PS00344">
    <property type="entry name" value="GATA_ZN_FINGER_1"/>
    <property type="match status" value="1"/>
</dbReference>
<dbReference type="InterPro" id="IPR000679">
    <property type="entry name" value="Znf_GATA"/>
</dbReference>
<dbReference type="GO" id="GO:0008270">
    <property type="term" value="F:zinc ion binding"/>
    <property type="evidence" value="ECO:0007669"/>
    <property type="project" value="UniProtKB-KW"/>
</dbReference>
<dbReference type="SMART" id="SM00401">
    <property type="entry name" value="ZnF_GATA"/>
    <property type="match status" value="1"/>
</dbReference>
<dbReference type="GO" id="GO:0006355">
    <property type="term" value="P:regulation of DNA-templated transcription"/>
    <property type="evidence" value="ECO:0007669"/>
    <property type="project" value="InterPro"/>
</dbReference>
<protein>
    <submittedName>
        <fullName evidence="14">GATA transcription factor 21-like</fullName>
    </submittedName>
</protein>
<evidence type="ECO:0000313" key="14">
    <source>
        <dbReference type="RefSeq" id="XP_015884441.3"/>
    </source>
</evidence>
<keyword evidence="8" id="KW-0539">Nucleus</keyword>
<evidence type="ECO:0000256" key="9">
    <source>
        <dbReference type="ARBA" id="ARBA00024019"/>
    </source>
</evidence>
<organism evidence="13 14">
    <name type="scientific">Ziziphus jujuba</name>
    <name type="common">Chinese jujube</name>
    <name type="synonym">Ziziphus sativa</name>
    <dbReference type="NCBI Taxonomy" id="326968"/>
    <lineage>
        <taxon>Eukaryota</taxon>
        <taxon>Viridiplantae</taxon>
        <taxon>Streptophyta</taxon>
        <taxon>Embryophyta</taxon>
        <taxon>Tracheophyta</taxon>
        <taxon>Spermatophyta</taxon>
        <taxon>Magnoliopsida</taxon>
        <taxon>eudicotyledons</taxon>
        <taxon>Gunneridae</taxon>
        <taxon>Pentapetalae</taxon>
        <taxon>rosids</taxon>
        <taxon>fabids</taxon>
        <taxon>Rosales</taxon>
        <taxon>Rhamnaceae</taxon>
        <taxon>Paliureae</taxon>
        <taxon>Ziziphus</taxon>
    </lineage>
</organism>
<evidence type="ECO:0000256" key="2">
    <source>
        <dbReference type="ARBA" id="ARBA00022723"/>
    </source>
</evidence>
<proteinExistence type="inferred from homology"/>
<dbReference type="RefSeq" id="XP_015884441.3">
    <property type="nucleotide sequence ID" value="XM_016028955.4"/>
</dbReference>
<evidence type="ECO:0000256" key="4">
    <source>
        <dbReference type="ARBA" id="ARBA00022833"/>
    </source>
</evidence>
<comment type="subcellular location">
    <subcellularLocation>
        <location evidence="1">Nucleus</location>
    </subcellularLocation>
</comment>
<evidence type="ECO:0000256" key="3">
    <source>
        <dbReference type="ARBA" id="ARBA00022771"/>
    </source>
</evidence>
<keyword evidence="7" id="KW-0804">Transcription</keyword>
<evidence type="ECO:0000256" key="11">
    <source>
        <dbReference type="SAM" id="MobiDB-lite"/>
    </source>
</evidence>
<dbReference type="PANTHER" id="PTHR47255">
    <property type="entry name" value="GATA TRANSCRIPTION FACTOR 22-RELATED"/>
    <property type="match status" value="1"/>
</dbReference>
<dbReference type="AlphaFoldDB" id="A0A6P3ZVV9"/>
<dbReference type="Pfam" id="PF00320">
    <property type="entry name" value="GATA"/>
    <property type="match status" value="1"/>
</dbReference>
<keyword evidence="13" id="KW-1185">Reference proteome</keyword>
<evidence type="ECO:0000256" key="10">
    <source>
        <dbReference type="PROSITE-ProRule" id="PRU00094"/>
    </source>
</evidence>
<dbReference type="InterPro" id="IPR013088">
    <property type="entry name" value="Znf_NHR/GATA"/>
</dbReference>
<dbReference type="CDD" id="cd00202">
    <property type="entry name" value="ZnF_GATA"/>
    <property type="match status" value="1"/>
</dbReference>
<sequence>MTPVYLNPPPPSSFSLAEEKEDQHLKLLFNSVPYQTPSNSLSTPTFFNSLQDHQDQSGTTVEESQERDHKADKPIWKEAAGSSSYYYKVCSSSSTSVQPVVASDFMSNRQSEDQDEDDSKSKNGSVKWMSSKMRLMQKMMNPPDHIPAATVDKRERNNSTTQFNFSFNANNTVRVCSDCNTTTTPLWRSGPRGPKSLCNACGIRQRKARRAMSEAAAAANGFLIATDTSSSSMSTKNIKVHNKEKKSRAGHVAQYKNKCKLVDSSVTSTSSTTTSISSQRKLCRFNDFGFGHGVFPQDVAEAAILLMELSCGFIHS</sequence>
<gene>
    <name evidence="14" type="primary">LOC107420088</name>
</gene>
<dbReference type="InParanoid" id="A0A6P3ZVV9"/>
<evidence type="ECO:0000256" key="6">
    <source>
        <dbReference type="ARBA" id="ARBA00023125"/>
    </source>
</evidence>
<comment type="similarity">
    <text evidence="9">Belongs to the type IV zinc-finger family. Class B subfamily.</text>
</comment>
<keyword evidence="3 10" id="KW-0863">Zinc-finger</keyword>
<evidence type="ECO:0000256" key="8">
    <source>
        <dbReference type="ARBA" id="ARBA00023242"/>
    </source>
</evidence>
<reference evidence="14" key="1">
    <citation type="submission" date="2025-08" db="UniProtKB">
        <authorList>
            <consortium name="RefSeq"/>
        </authorList>
    </citation>
    <scope>IDENTIFICATION</scope>
    <source>
        <tissue evidence="14">Seedling</tissue>
    </source>
</reference>
<keyword evidence="6" id="KW-0238">DNA-binding</keyword>
<evidence type="ECO:0000256" key="1">
    <source>
        <dbReference type="ARBA" id="ARBA00004123"/>
    </source>
</evidence>
<dbReference type="GO" id="GO:0005634">
    <property type="term" value="C:nucleus"/>
    <property type="evidence" value="ECO:0007669"/>
    <property type="project" value="UniProtKB-SubCell"/>
</dbReference>